<organism evidence="1 2">
    <name type="scientific">Fibroporia radiculosa</name>
    <dbReference type="NCBI Taxonomy" id="599839"/>
    <lineage>
        <taxon>Eukaryota</taxon>
        <taxon>Fungi</taxon>
        <taxon>Dikarya</taxon>
        <taxon>Basidiomycota</taxon>
        <taxon>Agaricomycotina</taxon>
        <taxon>Agaricomycetes</taxon>
        <taxon>Polyporales</taxon>
        <taxon>Fibroporiaceae</taxon>
        <taxon>Fibroporia</taxon>
    </lineage>
</organism>
<evidence type="ECO:0000313" key="2">
    <source>
        <dbReference type="Proteomes" id="UP000006352"/>
    </source>
</evidence>
<dbReference type="AlphaFoldDB" id="J4IB47"/>
<reference evidence="1 2" key="1">
    <citation type="journal article" date="2012" name="Appl. Environ. Microbiol.">
        <title>Short-read sequencing for genomic analysis of the brown rot fungus Fibroporia radiculosa.</title>
        <authorList>
            <person name="Tang J.D."/>
            <person name="Perkins A.D."/>
            <person name="Sonstegard T.S."/>
            <person name="Schroeder S.G."/>
            <person name="Burgess S.C."/>
            <person name="Diehl S.V."/>
        </authorList>
    </citation>
    <scope>NUCLEOTIDE SEQUENCE [LARGE SCALE GENOMIC DNA]</scope>
    <source>
        <strain evidence="1 2">TFFH 294</strain>
    </source>
</reference>
<dbReference type="InParanoid" id="J4IB47"/>
<name>J4IB47_9APHY</name>
<evidence type="ECO:0000313" key="1">
    <source>
        <dbReference type="EMBL" id="CCM04031.1"/>
    </source>
</evidence>
<dbReference type="STRING" id="599839.J4IB47"/>
<keyword evidence="2" id="KW-1185">Reference proteome</keyword>
<dbReference type="EMBL" id="HE797139">
    <property type="protein sequence ID" value="CCM04031.1"/>
    <property type="molecule type" value="Genomic_DNA"/>
</dbReference>
<dbReference type="OrthoDB" id="3147730at2759"/>
<gene>
    <name evidence="1" type="ORF">FIBRA_06188</name>
</gene>
<sequence>MDQMLSFDAIVFPADDRPPHLVSLMTSPLTMQISNMPEPFRCNRVPHAEMYMDYVADTLGPRAWSFQVVDQLEGMRQKFPTPYIAFYPIVSRDGMPFPVNKGIREIQGPKFNEAQAWRGNIIVAKYRDTGYYAMMDATIADFPIVKNWFSTNLPDPRRLHEATAPPVTSFNPGQAF</sequence>
<dbReference type="GeneID" id="24098942"/>
<accession>J4IB47</accession>
<dbReference type="HOGENOM" id="CLU_142376_0_0_1"/>
<dbReference type="RefSeq" id="XP_012183314.1">
    <property type="nucleotide sequence ID" value="XM_012327924.1"/>
</dbReference>
<protein>
    <submittedName>
        <fullName evidence="1">Uncharacterized protein</fullName>
    </submittedName>
</protein>
<proteinExistence type="predicted"/>
<dbReference type="Proteomes" id="UP000006352">
    <property type="component" value="Unassembled WGS sequence"/>
</dbReference>